<comment type="caution">
    <text evidence="1">The sequence shown here is derived from an EMBL/GenBank/DDBJ whole genome shotgun (WGS) entry which is preliminary data.</text>
</comment>
<proteinExistence type="predicted"/>
<protein>
    <submittedName>
        <fullName evidence="1">16247_t:CDS:1</fullName>
    </submittedName>
</protein>
<reference evidence="1" key="1">
    <citation type="submission" date="2021-06" db="EMBL/GenBank/DDBJ databases">
        <authorList>
            <person name="Kallberg Y."/>
            <person name="Tangrot J."/>
            <person name="Rosling A."/>
        </authorList>
    </citation>
    <scope>NUCLEOTIDE SEQUENCE</scope>
    <source>
        <strain evidence="1">28 12/20/2015</strain>
    </source>
</reference>
<dbReference type="Proteomes" id="UP000789366">
    <property type="component" value="Unassembled WGS sequence"/>
</dbReference>
<evidence type="ECO:0000313" key="1">
    <source>
        <dbReference type="EMBL" id="CAG8765650.1"/>
    </source>
</evidence>
<accession>A0ACA9QV44</accession>
<dbReference type="EMBL" id="CAJVPW010050960">
    <property type="protein sequence ID" value="CAG8765650.1"/>
    <property type="molecule type" value="Genomic_DNA"/>
</dbReference>
<organism evidence="1 2">
    <name type="scientific">Cetraspora pellucida</name>
    <dbReference type="NCBI Taxonomy" id="1433469"/>
    <lineage>
        <taxon>Eukaryota</taxon>
        <taxon>Fungi</taxon>
        <taxon>Fungi incertae sedis</taxon>
        <taxon>Mucoromycota</taxon>
        <taxon>Glomeromycotina</taxon>
        <taxon>Glomeromycetes</taxon>
        <taxon>Diversisporales</taxon>
        <taxon>Gigasporaceae</taxon>
        <taxon>Cetraspora</taxon>
    </lineage>
</organism>
<sequence length="56" mass="5955">MSFQPRKSAKLSAKRCEAFLKITAGSNVTQLVTKRAAVQPVETTGSASQIASRTSD</sequence>
<evidence type="ECO:0000313" key="2">
    <source>
        <dbReference type="Proteomes" id="UP000789366"/>
    </source>
</evidence>
<name>A0ACA9QV44_9GLOM</name>
<keyword evidence="2" id="KW-1185">Reference proteome</keyword>
<gene>
    <name evidence="1" type="ORF">SPELUC_LOCUS15432</name>
</gene>
<feature type="non-terminal residue" evidence="1">
    <location>
        <position position="56"/>
    </location>
</feature>